<protein>
    <submittedName>
        <fullName evidence="1">Uncharacterized protein</fullName>
    </submittedName>
</protein>
<name>A0A9X3SNZ9_9ACTN</name>
<evidence type="ECO:0000313" key="1">
    <source>
        <dbReference type="EMBL" id="MDA1358812.1"/>
    </source>
</evidence>
<keyword evidence="2" id="KW-1185">Reference proteome</keyword>
<comment type="caution">
    <text evidence="1">The sequence shown here is derived from an EMBL/GenBank/DDBJ whole genome shotgun (WGS) entry which is preliminary data.</text>
</comment>
<accession>A0A9X3SNZ9</accession>
<dbReference type="EMBL" id="JAPZVP010000003">
    <property type="protein sequence ID" value="MDA1358812.1"/>
    <property type="molecule type" value="Genomic_DNA"/>
</dbReference>
<dbReference type="RefSeq" id="WP_270108627.1">
    <property type="nucleotide sequence ID" value="NZ_JAPZVP010000003.1"/>
</dbReference>
<dbReference type="AlphaFoldDB" id="A0A9X3SNZ9"/>
<proteinExistence type="predicted"/>
<organism evidence="1 2">
    <name type="scientific">Glycomyces luteolus</name>
    <dbReference type="NCBI Taxonomy" id="2670330"/>
    <lineage>
        <taxon>Bacteria</taxon>
        <taxon>Bacillati</taxon>
        <taxon>Actinomycetota</taxon>
        <taxon>Actinomycetes</taxon>
        <taxon>Glycomycetales</taxon>
        <taxon>Glycomycetaceae</taxon>
        <taxon>Glycomyces</taxon>
    </lineage>
</organism>
<reference evidence="1" key="1">
    <citation type="submission" date="2022-12" db="EMBL/GenBank/DDBJ databases">
        <title>Gycomyces niveus sp.nov.,a novel actinomycete isolated from soil in Shouguan.</title>
        <authorList>
            <person name="Yang X."/>
        </authorList>
    </citation>
    <scope>NUCLEOTIDE SEQUENCE</scope>
    <source>
        <strain evidence="1">NEAU-A15</strain>
    </source>
</reference>
<gene>
    <name evidence="1" type="ORF">O1R50_04210</name>
</gene>
<dbReference type="Proteomes" id="UP001146067">
    <property type="component" value="Unassembled WGS sequence"/>
</dbReference>
<sequence length="162" mass="17912">MNGFELIEMLHRHVPSDFSPDDFVIAGSARLGAGGITTPRFTDLDLLARPGSKTWQRALELAFEHASEYENAPLRISTYTGAKIALLYGGAIEVSETWVLPGSDTDELLDTAEQIDGLKYLPLREVVAYKLIMNRRKDFTDLAAICGRPQPSDGRFPITSEL</sequence>
<evidence type="ECO:0000313" key="2">
    <source>
        <dbReference type="Proteomes" id="UP001146067"/>
    </source>
</evidence>